<organism evidence="4 5">
    <name type="scientific">Kosmotoga olearia (strain ATCC BAA-1733 / DSM 21960 / TBF 19.5.1)</name>
    <dbReference type="NCBI Taxonomy" id="521045"/>
    <lineage>
        <taxon>Bacteria</taxon>
        <taxon>Thermotogati</taxon>
        <taxon>Thermotogota</taxon>
        <taxon>Thermotogae</taxon>
        <taxon>Kosmotogales</taxon>
        <taxon>Kosmotogaceae</taxon>
        <taxon>Kosmotoga</taxon>
    </lineage>
</organism>
<keyword evidence="5" id="KW-1185">Reference proteome</keyword>
<dbReference type="InterPro" id="IPR036908">
    <property type="entry name" value="RlpA-like_sf"/>
</dbReference>
<dbReference type="InterPro" id="IPR036779">
    <property type="entry name" value="LysM_dom_sf"/>
</dbReference>
<dbReference type="PROSITE" id="PS51782">
    <property type="entry name" value="LYSM"/>
    <property type="match status" value="1"/>
</dbReference>
<keyword evidence="1" id="KW-0732">Signal</keyword>
<dbReference type="GO" id="GO:0009254">
    <property type="term" value="P:peptidoglycan turnover"/>
    <property type="evidence" value="ECO:0007669"/>
    <property type="project" value="InterPro"/>
</dbReference>
<dbReference type="CDD" id="cd12797">
    <property type="entry name" value="M23_peptidase"/>
    <property type="match status" value="1"/>
</dbReference>
<dbReference type="EMBL" id="CP001634">
    <property type="protein sequence ID" value="ACR80048.1"/>
    <property type="molecule type" value="Genomic_DNA"/>
</dbReference>
<dbReference type="InterPro" id="IPR018392">
    <property type="entry name" value="LysM"/>
</dbReference>
<dbReference type="SMART" id="SM00257">
    <property type="entry name" value="LysM"/>
    <property type="match status" value="1"/>
</dbReference>
<dbReference type="SUPFAM" id="SSF51261">
    <property type="entry name" value="Duplicated hybrid motif"/>
    <property type="match status" value="1"/>
</dbReference>
<keyword evidence="2" id="KW-0175">Coiled coil</keyword>
<evidence type="ECO:0000256" key="1">
    <source>
        <dbReference type="ARBA" id="ARBA00022729"/>
    </source>
</evidence>
<dbReference type="Pfam" id="PF06725">
    <property type="entry name" value="3D"/>
    <property type="match status" value="1"/>
</dbReference>
<dbReference type="InterPro" id="IPR011055">
    <property type="entry name" value="Dup_hybrid_motif"/>
</dbReference>
<dbReference type="InterPro" id="IPR010611">
    <property type="entry name" value="3D_dom"/>
</dbReference>
<dbReference type="HOGENOM" id="CLU_024923_0_0_0"/>
<evidence type="ECO:0000259" key="3">
    <source>
        <dbReference type="PROSITE" id="PS51782"/>
    </source>
</evidence>
<proteinExistence type="predicted"/>
<dbReference type="PANTHER" id="PTHR21666:SF289">
    <property type="entry name" value="L-ALA--D-GLU ENDOPEPTIDASE"/>
    <property type="match status" value="1"/>
</dbReference>
<dbReference type="GO" id="GO:0004553">
    <property type="term" value="F:hydrolase activity, hydrolyzing O-glycosyl compounds"/>
    <property type="evidence" value="ECO:0007669"/>
    <property type="project" value="InterPro"/>
</dbReference>
<dbReference type="GO" id="GO:0019867">
    <property type="term" value="C:outer membrane"/>
    <property type="evidence" value="ECO:0007669"/>
    <property type="project" value="InterPro"/>
</dbReference>
<dbReference type="CDD" id="cd00118">
    <property type="entry name" value="LysM"/>
    <property type="match status" value="1"/>
</dbReference>
<dbReference type="Gene3D" id="2.70.70.10">
    <property type="entry name" value="Glucose Permease (Domain IIA)"/>
    <property type="match status" value="1"/>
</dbReference>
<reference evidence="4 5" key="2">
    <citation type="journal article" date="2011" name="J. Bacteriol.">
        <title>Genome Sequence of Kosmotoga olearia Strain TBF 19.5.1, a Thermophilic Bacterium with a Wide Growth Temperature Range, Isolated from the Troll B Oil Platform in the North Sea.</title>
        <authorList>
            <person name="Swithers K.S."/>
            <person name="Dipippo J.L."/>
            <person name="Bruce D.C."/>
            <person name="Detter C."/>
            <person name="Tapia R."/>
            <person name="Han S."/>
            <person name="Goodwin L.A."/>
            <person name="Han J."/>
            <person name="Woyke T."/>
            <person name="Pitluck S."/>
            <person name="Pennacchio L."/>
            <person name="Nolan M."/>
            <person name="Mikhailova N."/>
            <person name="Land M.L."/>
            <person name="Nesbo C.L."/>
            <person name="Gogarten J.P."/>
            <person name="Noll K.M."/>
        </authorList>
    </citation>
    <scope>NUCLEOTIDE SEQUENCE [LARGE SCALE GENOMIC DNA]</scope>
    <source>
        <strain evidence="5">ATCC BAA-1733 / DSM 21960 / TBF 19.5.1</strain>
    </source>
</reference>
<dbReference type="InterPro" id="IPR050570">
    <property type="entry name" value="Cell_wall_metabolism_enzyme"/>
</dbReference>
<sequence>MKKIRRMLIFPFALLIISFLLSGCSFWWVTRSDFVDEMTYIEKKLDNIENEQKRLANIEKELQNLNEQLQYMSGLGSIGSTTELQEIQKELAELRFLIENTGSDSTQTTMVIKDIYKKFDSIINRSIQALFYEREIKEIKDRLSNLEETQNTVYKDIMERIQQLSQQESNTATSVVSLELFMAEMADIRSRIGQQQYIDSEPSKEIVYIVKPGDTLWDIARTYNLSVEELKAANPEIKENNIIHVGDEIKIPLSLENLLEGEKLLSHFGLEGDFTILVDAIESPFGSYKKGYANPGIDLTIPENTVVTAILPGRVLMAGKINELYGETVIIEHGNGLKSVYARLKKRNVSKGDHVKIGQEIGIVSEGPGNFHFEFWREDIPINPIELIFKNLGEFDATMYSEWDDGRNPTSPAFKMTATGSFAKAYRTVAADPNILPLGSIIYIPFFANAPNKGFFIVEDTGSSVIGRRLDIYTPDLKLAGTFKEKLLVYLVKKP</sequence>
<reference evidence="4 5" key="1">
    <citation type="submission" date="2009-06" db="EMBL/GenBank/DDBJ databases">
        <title>Complete sequence of Thermotogales bacterium TBF 19.5.1.</title>
        <authorList>
            <consortium name="US DOE Joint Genome Institute"/>
            <person name="Lucas S."/>
            <person name="Copeland A."/>
            <person name="Lapidus A."/>
            <person name="Glavina del Rio T."/>
            <person name="Tice H."/>
            <person name="Bruce D."/>
            <person name="Goodwin L."/>
            <person name="Pitluck S."/>
            <person name="Chertkov O."/>
            <person name="Brettin T."/>
            <person name="Detter J.C."/>
            <person name="Han C."/>
            <person name="Schmutz J."/>
            <person name="Larimer F."/>
            <person name="Land M."/>
            <person name="Hauser L."/>
            <person name="Kyrpides N."/>
            <person name="Ovchinnikova G."/>
            <person name="Noll K."/>
        </authorList>
    </citation>
    <scope>NUCLEOTIDE SEQUENCE [LARGE SCALE GENOMIC DNA]</scope>
    <source>
        <strain evidence="5">ATCC BAA-1733 / DSM 21960 / TBF 19.5.1</strain>
    </source>
</reference>
<dbReference type="Proteomes" id="UP000002382">
    <property type="component" value="Chromosome"/>
</dbReference>
<gene>
    <name evidence="4" type="ordered locus">Kole_1354</name>
</gene>
<dbReference type="Gene3D" id="2.40.40.10">
    <property type="entry name" value="RlpA-like domain"/>
    <property type="match status" value="1"/>
</dbReference>
<dbReference type="Gene3D" id="3.10.350.10">
    <property type="entry name" value="LysM domain"/>
    <property type="match status" value="1"/>
</dbReference>
<dbReference type="GO" id="GO:0004222">
    <property type="term" value="F:metalloendopeptidase activity"/>
    <property type="evidence" value="ECO:0007669"/>
    <property type="project" value="TreeGrafter"/>
</dbReference>
<dbReference type="PANTHER" id="PTHR21666">
    <property type="entry name" value="PEPTIDASE-RELATED"/>
    <property type="match status" value="1"/>
</dbReference>
<name>C5CDN6_KOSOT</name>
<dbReference type="eggNOG" id="COG3584">
    <property type="taxonomic scope" value="Bacteria"/>
</dbReference>
<evidence type="ECO:0000256" key="2">
    <source>
        <dbReference type="SAM" id="Coils"/>
    </source>
</evidence>
<dbReference type="PROSITE" id="PS51257">
    <property type="entry name" value="PROKAR_LIPOPROTEIN"/>
    <property type="match status" value="1"/>
</dbReference>
<dbReference type="Pfam" id="PF01551">
    <property type="entry name" value="Peptidase_M23"/>
    <property type="match status" value="1"/>
</dbReference>
<dbReference type="SUPFAM" id="SSF50685">
    <property type="entry name" value="Barwin-like endoglucanases"/>
    <property type="match status" value="1"/>
</dbReference>
<protein>
    <submittedName>
        <fullName evidence="4">Peptidase M23</fullName>
    </submittedName>
</protein>
<dbReference type="AlphaFoldDB" id="C5CDN6"/>
<dbReference type="KEGG" id="kol:Kole_1354"/>
<dbReference type="Pfam" id="PF01476">
    <property type="entry name" value="LysM"/>
    <property type="match status" value="1"/>
</dbReference>
<feature type="coiled-coil region" evidence="2">
    <location>
        <begin position="41"/>
        <end position="75"/>
    </location>
</feature>
<evidence type="ECO:0000313" key="5">
    <source>
        <dbReference type="Proteomes" id="UP000002382"/>
    </source>
</evidence>
<dbReference type="STRING" id="521045.Kole_1354"/>
<accession>C5CDN6</accession>
<dbReference type="InterPro" id="IPR016047">
    <property type="entry name" value="M23ase_b-sheet_dom"/>
</dbReference>
<dbReference type="CDD" id="cd14486">
    <property type="entry name" value="3D_domain"/>
    <property type="match status" value="1"/>
</dbReference>
<feature type="domain" description="LysM" evidence="3">
    <location>
        <begin position="206"/>
        <end position="251"/>
    </location>
</feature>
<dbReference type="OrthoDB" id="9798935at2"/>
<dbReference type="SUPFAM" id="SSF54106">
    <property type="entry name" value="LysM domain"/>
    <property type="match status" value="1"/>
</dbReference>
<dbReference type="RefSeq" id="WP_015868697.1">
    <property type="nucleotide sequence ID" value="NC_012785.1"/>
</dbReference>
<evidence type="ECO:0000313" key="4">
    <source>
        <dbReference type="EMBL" id="ACR80048.1"/>
    </source>
</evidence>
<dbReference type="eggNOG" id="COG4942">
    <property type="taxonomic scope" value="Bacteria"/>
</dbReference>